<keyword evidence="2" id="KW-1133">Transmembrane helix</keyword>
<dbReference type="Proteomes" id="UP000887563">
    <property type="component" value="Unplaced"/>
</dbReference>
<evidence type="ECO:0000313" key="4">
    <source>
        <dbReference type="Proteomes" id="UP000887563"/>
    </source>
</evidence>
<evidence type="ECO:0000313" key="5">
    <source>
        <dbReference type="WBParaSite" id="Minc3s06747g40264"/>
    </source>
</evidence>
<proteinExistence type="predicted"/>
<feature type="compositionally biased region" description="Low complexity" evidence="1">
    <location>
        <begin position="469"/>
        <end position="483"/>
    </location>
</feature>
<evidence type="ECO:0000256" key="2">
    <source>
        <dbReference type="SAM" id="Phobius"/>
    </source>
</evidence>
<feature type="transmembrane region" description="Helical" evidence="2">
    <location>
        <begin position="20"/>
        <end position="39"/>
    </location>
</feature>
<feature type="compositionally biased region" description="Acidic residues" evidence="1">
    <location>
        <begin position="103"/>
        <end position="115"/>
    </location>
</feature>
<organism evidence="4 5">
    <name type="scientific">Meloidogyne incognita</name>
    <name type="common">Southern root-knot nematode worm</name>
    <name type="synonym">Oxyuris incognita</name>
    <dbReference type="NCBI Taxonomy" id="6306"/>
    <lineage>
        <taxon>Eukaryota</taxon>
        <taxon>Metazoa</taxon>
        <taxon>Ecdysozoa</taxon>
        <taxon>Nematoda</taxon>
        <taxon>Chromadorea</taxon>
        <taxon>Rhabditida</taxon>
        <taxon>Tylenchina</taxon>
        <taxon>Tylenchomorpha</taxon>
        <taxon>Tylenchoidea</taxon>
        <taxon>Meloidogynidae</taxon>
        <taxon>Meloidogyninae</taxon>
        <taxon>Meloidogyne</taxon>
        <taxon>Meloidogyne incognita group</taxon>
    </lineage>
</organism>
<dbReference type="InterPro" id="IPR050865">
    <property type="entry name" value="BEACH_Domain"/>
</dbReference>
<feature type="region of interest" description="Disordered" evidence="1">
    <location>
        <begin position="144"/>
        <end position="169"/>
    </location>
</feature>
<dbReference type="GO" id="GO:0005829">
    <property type="term" value="C:cytosol"/>
    <property type="evidence" value="ECO:0007669"/>
    <property type="project" value="TreeGrafter"/>
</dbReference>
<keyword evidence="4" id="KW-1185">Reference proteome</keyword>
<keyword evidence="2" id="KW-0812">Transmembrane</keyword>
<evidence type="ECO:0000259" key="3">
    <source>
        <dbReference type="PROSITE" id="PS51783"/>
    </source>
</evidence>
<feature type="domain" description="BEACH-type PH" evidence="3">
    <location>
        <begin position="483"/>
        <end position="538"/>
    </location>
</feature>
<reference evidence="5" key="1">
    <citation type="submission" date="2022-11" db="UniProtKB">
        <authorList>
            <consortium name="WormBaseParasite"/>
        </authorList>
    </citation>
    <scope>IDENTIFICATION</scope>
</reference>
<sequence>MDLQRLKNLIYRDMEEVKQAQFLALSIVYFLSVLMVSRYRDILEPPPQQQQQSNSVGVVNSANNLKNNLVNDGKQSVTKESVKLNSISEEDKNEEENHFTNENEGEKEDDLEEENVDEINSNKLYEEGNEKANNEIVKQISSIQLNENSNETNNNKDENSDANKYEPHHLTSLNRPDFVLSSNENSIERRRYLTDKLQKSIEPVIPLFREILCDFRSFLQKTLLGTHGQEIMNDVRVMHTLKNGSVIEIVMLLCSQEWQTSLQKHSGLAFIELVNEGRLMAHATRDHILRVANEADFILNRLRAEDVSKHAQFESEVNDQLQHRKTEEQLSNQLIISARRREFIQSTKFLEKIVNILTSPTGAWYSDLQKNMPKFEKLDVWEDDSRMRRRFVHNPYGQRHSISSSSEKRTKNLEEEQNKIKKDEDLNKLLKDLARKMIASGGVSKTNNILQQFVDETEIERLIREEENSNSVNASANNSASENKNGQSTFSTFAKLIAPGVIVPGTITLTGSDLYFDADEDDQSFKQNLQVEKVKIIF</sequence>
<feature type="region of interest" description="Disordered" evidence="1">
    <location>
        <begin position="66"/>
        <end position="115"/>
    </location>
</feature>
<dbReference type="AlphaFoldDB" id="A0A914NQX8"/>
<dbReference type="WBParaSite" id="Minc3s06747g40264">
    <property type="protein sequence ID" value="Minc3s06747g40264"/>
    <property type="gene ID" value="Minc3s06747g40264"/>
</dbReference>
<dbReference type="InterPro" id="IPR010508">
    <property type="entry name" value="NBEA-like_DUF1088"/>
</dbReference>
<feature type="compositionally biased region" description="Basic and acidic residues" evidence="1">
    <location>
        <begin position="154"/>
        <end position="169"/>
    </location>
</feature>
<protein>
    <submittedName>
        <fullName evidence="5">BEACH-type PH domain-containing protein</fullName>
    </submittedName>
</protein>
<feature type="region of interest" description="Disordered" evidence="1">
    <location>
        <begin position="393"/>
        <end position="419"/>
    </location>
</feature>
<evidence type="ECO:0000256" key="1">
    <source>
        <dbReference type="SAM" id="MobiDB-lite"/>
    </source>
</evidence>
<accession>A0A914NQX8</accession>
<name>A0A914NQX8_MELIC</name>
<feature type="compositionally biased region" description="Basic and acidic residues" evidence="1">
    <location>
        <begin position="406"/>
        <end position="419"/>
    </location>
</feature>
<feature type="region of interest" description="Disordered" evidence="1">
    <location>
        <begin position="466"/>
        <end position="485"/>
    </location>
</feature>
<dbReference type="InterPro" id="IPR023362">
    <property type="entry name" value="PH-BEACH_dom"/>
</dbReference>
<dbReference type="GO" id="GO:0019901">
    <property type="term" value="F:protein kinase binding"/>
    <property type="evidence" value="ECO:0007669"/>
    <property type="project" value="TreeGrafter"/>
</dbReference>
<dbReference type="PROSITE" id="PS51783">
    <property type="entry name" value="PH_BEACH"/>
    <property type="match status" value="1"/>
</dbReference>
<dbReference type="GO" id="GO:0016020">
    <property type="term" value="C:membrane"/>
    <property type="evidence" value="ECO:0007669"/>
    <property type="project" value="TreeGrafter"/>
</dbReference>
<dbReference type="Pfam" id="PF06469">
    <property type="entry name" value="DUF1088"/>
    <property type="match status" value="1"/>
</dbReference>
<dbReference type="PANTHER" id="PTHR13743">
    <property type="entry name" value="BEIGE/BEACH-RELATED"/>
    <property type="match status" value="1"/>
</dbReference>
<dbReference type="PANTHER" id="PTHR13743:SF162">
    <property type="entry name" value="NEUROBEACHIN"/>
    <property type="match status" value="1"/>
</dbReference>
<keyword evidence="2" id="KW-0472">Membrane</keyword>
<feature type="compositionally biased region" description="Polar residues" evidence="1">
    <location>
        <begin position="73"/>
        <end position="87"/>
    </location>
</feature>
<dbReference type="GO" id="GO:0008104">
    <property type="term" value="P:intracellular protein localization"/>
    <property type="evidence" value="ECO:0007669"/>
    <property type="project" value="TreeGrafter"/>
</dbReference>